<dbReference type="OrthoDB" id="10265800at2759"/>
<name>A0A6H5HBV9_9HEMI</name>
<dbReference type="Proteomes" id="UP000479000">
    <property type="component" value="Unassembled WGS sequence"/>
</dbReference>
<dbReference type="AlphaFoldDB" id="A0A6H5HBV9"/>
<protein>
    <submittedName>
        <fullName evidence="2">Uncharacterized protein</fullName>
    </submittedName>
</protein>
<evidence type="ECO:0000313" key="3">
    <source>
        <dbReference type="Proteomes" id="UP000479000"/>
    </source>
</evidence>
<sequence>MPGLQRINLSSSTSRETVSVLEQESAIKIFCPSAVRRTPYAVRRTPYAVRQFKRLSCSTQKQSLASNVKERVRRRFATAGRDQISRRSAGGGRQPPGSRFRTFLARIPHGFRPSSPVWVSKPIRCLSIVLCCSKSFPKDRECFAFSMRFQDDLASWNREFLLGGQRIQLGFGYKEGGNVALGARVLVNDEIPVGAAVQTNVNSPKELKYEIGSGLPGKVAGIVQGDSDGAVKYAVRGELPVSVDGKTTRISASVLGDRLKLTAVGAGVNVEGDNLEALVGLNDKYVPESVAVSAGSNRIRL</sequence>
<reference evidence="2 3" key="1">
    <citation type="submission" date="2020-02" db="EMBL/GenBank/DDBJ databases">
        <authorList>
            <person name="Ferguson B K."/>
        </authorList>
    </citation>
    <scope>NUCLEOTIDE SEQUENCE [LARGE SCALE GENOMIC DNA]</scope>
</reference>
<accession>A0A6H5HBV9</accession>
<proteinExistence type="predicted"/>
<feature type="region of interest" description="Disordered" evidence="1">
    <location>
        <begin position="79"/>
        <end position="98"/>
    </location>
</feature>
<keyword evidence="3" id="KW-1185">Reference proteome</keyword>
<dbReference type="EMBL" id="CADCXU010028146">
    <property type="protein sequence ID" value="CAB0014638.1"/>
    <property type="molecule type" value="Genomic_DNA"/>
</dbReference>
<gene>
    <name evidence="2" type="ORF">NTEN_LOCUS19053</name>
</gene>
<evidence type="ECO:0000313" key="2">
    <source>
        <dbReference type="EMBL" id="CAB0014638.1"/>
    </source>
</evidence>
<evidence type="ECO:0000256" key="1">
    <source>
        <dbReference type="SAM" id="MobiDB-lite"/>
    </source>
</evidence>
<organism evidence="2 3">
    <name type="scientific">Nesidiocoris tenuis</name>
    <dbReference type="NCBI Taxonomy" id="355587"/>
    <lineage>
        <taxon>Eukaryota</taxon>
        <taxon>Metazoa</taxon>
        <taxon>Ecdysozoa</taxon>
        <taxon>Arthropoda</taxon>
        <taxon>Hexapoda</taxon>
        <taxon>Insecta</taxon>
        <taxon>Pterygota</taxon>
        <taxon>Neoptera</taxon>
        <taxon>Paraneoptera</taxon>
        <taxon>Hemiptera</taxon>
        <taxon>Heteroptera</taxon>
        <taxon>Panheteroptera</taxon>
        <taxon>Cimicomorpha</taxon>
        <taxon>Miridae</taxon>
        <taxon>Dicyphina</taxon>
        <taxon>Nesidiocoris</taxon>
    </lineage>
</organism>